<dbReference type="Proteomes" id="UP000195402">
    <property type="component" value="Unassembled WGS sequence"/>
</dbReference>
<evidence type="ECO:0000259" key="2">
    <source>
        <dbReference type="PROSITE" id="PS50158"/>
    </source>
</evidence>
<dbReference type="SMART" id="SM00343">
    <property type="entry name" value="ZnF_C2HC"/>
    <property type="match status" value="2"/>
</dbReference>
<evidence type="ECO:0000256" key="1">
    <source>
        <dbReference type="PROSITE-ProRule" id="PRU00047"/>
    </source>
</evidence>
<protein>
    <submittedName>
        <fullName evidence="3">Zinc finger protein</fullName>
    </submittedName>
</protein>
<dbReference type="InterPro" id="IPR036875">
    <property type="entry name" value="Znf_CCHC_sf"/>
</dbReference>
<feature type="domain" description="CCHC-type" evidence="2">
    <location>
        <begin position="104"/>
        <end position="118"/>
    </location>
</feature>
<dbReference type="InterPro" id="IPR001878">
    <property type="entry name" value="Znf_CCHC"/>
</dbReference>
<name>A0A200QKP8_MACCD</name>
<evidence type="ECO:0000313" key="5">
    <source>
        <dbReference type="Proteomes" id="UP000195402"/>
    </source>
</evidence>
<dbReference type="EMBL" id="MVGT01001152">
    <property type="protein sequence ID" value="OVA13288.1"/>
    <property type="molecule type" value="Genomic_DNA"/>
</dbReference>
<organism evidence="3 5">
    <name type="scientific">Macleaya cordata</name>
    <name type="common">Five-seeded plume-poppy</name>
    <name type="synonym">Bocconia cordata</name>
    <dbReference type="NCBI Taxonomy" id="56857"/>
    <lineage>
        <taxon>Eukaryota</taxon>
        <taxon>Viridiplantae</taxon>
        <taxon>Streptophyta</taxon>
        <taxon>Embryophyta</taxon>
        <taxon>Tracheophyta</taxon>
        <taxon>Spermatophyta</taxon>
        <taxon>Magnoliopsida</taxon>
        <taxon>Ranunculales</taxon>
        <taxon>Papaveraceae</taxon>
        <taxon>Papaveroideae</taxon>
        <taxon>Macleaya</taxon>
    </lineage>
</organism>
<dbReference type="OrthoDB" id="5418639at2759"/>
<proteinExistence type="predicted"/>
<keyword evidence="5" id="KW-1185">Reference proteome</keyword>
<keyword evidence="1" id="KW-0863">Zinc-finger</keyword>
<dbReference type="AlphaFoldDB" id="A0A200QKP8"/>
<dbReference type="PROSITE" id="PS50158">
    <property type="entry name" value="ZF_CCHC"/>
    <property type="match status" value="1"/>
</dbReference>
<dbReference type="SUPFAM" id="SSF57756">
    <property type="entry name" value="Retrovirus zinc finger-like domains"/>
    <property type="match status" value="1"/>
</dbReference>
<reference evidence="3 5" key="1">
    <citation type="journal article" date="2017" name="Mol. Plant">
        <title>The Genome of Medicinal Plant Macleaya cordata Provides New Insights into Benzylisoquinoline Alkaloids Metabolism.</title>
        <authorList>
            <person name="Liu X."/>
            <person name="Liu Y."/>
            <person name="Huang P."/>
            <person name="Ma Y."/>
            <person name="Qing Z."/>
            <person name="Tang Q."/>
            <person name="Cao H."/>
            <person name="Cheng P."/>
            <person name="Zheng Y."/>
            <person name="Yuan Z."/>
            <person name="Zhou Y."/>
            <person name="Liu J."/>
            <person name="Tang Z."/>
            <person name="Zhuo Y."/>
            <person name="Zhang Y."/>
            <person name="Yu L."/>
            <person name="Huang J."/>
            <person name="Yang P."/>
            <person name="Peng Q."/>
            <person name="Zhang J."/>
            <person name="Jiang W."/>
            <person name="Zhang Z."/>
            <person name="Lin K."/>
            <person name="Ro D.K."/>
            <person name="Chen X."/>
            <person name="Xiong X."/>
            <person name="Shang Y."/>
            <person name="Huang S."/>
            <person name="Zeng J."/>
        </authorList>
    </citation>
    <scope>NUCLEOTIDE SEQUENCE [LARGE SCALE GENOMIC DNA]</scope>
    <source>
        <strain evidence="3">BLH2017</strain>
        <strain evidence="5">cv. BLH2017</strain>
        <tissue evidence="3">Root</tissue>
    </source>
</reference>
<comment type="caution">
    <text evidence="3">The sequence shown here is derived from an EMBL/GenBank/DDBJ whole genome shotgun (WGS) entry which is preliminary data.</text>
</comment>
<dbReference type="EMBL" id="MVGT01001736">
    <property type="protein sequence ID" value="OVA10992.1"/>
    <property type="molecule type" value="Genomic_DNA"/>
</dbReference>
<accession>A0A200QKP8</accession>
<evidence type="ECO:0000313" key="4">
    <source>
        <dbReference type="EMBL" id="OVA13288.1"/>
    </source>
</evidence>
<gene>
    <name evidence="3" type="ORF">BVC80_1745g1</name>
    <name evidence="4" type="ORF">BVC80_281g4</name>
</gene>
<keyword evidence="1" id="KW-0862">Zinc</keyword>
<keyword evidence="1" id="KW-0479">Metal-binding</keyword>
<dbReference type="Pfam" id="PF00098">
    <property type="entry name" value="zf-CCHC"/>
    <property type="match status" value="1"/>
</dbReference>
<sequence length="203" mass="22706">MGGGNDSKMCAKCIAGENTCQICNLTSHTAPSCPFIYTKCKQYKCNGFRKLFISGTDKNPGRIFLKCQDECCENFQWLDDAIRECFGGVGSSSSPQQHRSKLSCFGCGENDHWKRDCPWLGSPCRDDDCEGVRDVKISRWAGHEGERYVQCSKCNDTQWLRTAKDSVTTKQTNKSSTVGARIVIETTLEDLCKNLKTNLSVKK</sequence>
<evidence type="ECO:0000313" key="3">
    <source>
        <dbReference type="EMBL" id="OVA10992.1"/>
    </source>
</evidence>
<dbReference type="GO" id="GO:0008270">
    <property type="term" value="F:zinc ion binding"/>
    <property type="evidence" value="ECO:0007669"/>
    <property type="project" value="UniProtKB-KW"/>
</dbReference>
<dbReference type="GO" id="GO:0003676">
    <property type="term" value="F:nucleic acid binding"/>
    <property type="evidence" value="ECO:0007669"/>
    <property type="project" value="InterPro"/>
</dbReference>
<dbReference type="Gene3D" id="4.10.60.10">
    <property type="entry name" value="Zinc finger, CCHC-type"/>
    <property type="match status" value="1"/>
</dbReference>